<gene>
    <name evidence="2" type="ORF">SAMN06264849_106190</name>
</gene>
<dbReference type="Proteomes" id="UP000315636">
    <property type="component" value="Unassembled WGS sequence"/>
</dbReference>
<dbReference type="EMBL" id="FXTI01000006">
    <property type="protein sequence ID" value="SMO74239.1"/>
    <property type="molecule type" value="Genomic_DNA"/>
</dbReference>
<dbReference type="Gene3D" id="3.10.620.30">
    <property type="match status" value="1"/>
</dbReference>
<dbReference type="AlphaFoldDB" id="A0A521DRA1"/>
<dbReference type="InterPro" id="IPR038765">
    <property type="entry name" value="Papain-like_cys_pep_sf"/>
</dbReference>
<dbReference type="GO" id="GO:0005737">
    <property type="term" value="C:cytoplasm"/>
    <property type="evidence" value="ECO:0007669"/>
    <property type="project" value="TreeGrafter"/>
</dbReference>
<dbReference type="PANTHER" id="PTHR46333">
    <property type="entry name" value="CYTOKINESIS PROTEIN 3"/>
    <property type="match status" value="1"/>
</dbReference>
<protein>
    <submittedName>
        <fullName evidence="2">Transglutaminase-like superfamily protein</fullName>
    </submittedName>
</protein>
<reference evidence="2 3" key="1">
    <citation type="submission" date="2017-05" db="EMBL/GenBank/DDBJ databases">
        <authorList>
            <person name="Varghese N."/>
            <person name="Submissions S."/>
        </authorList>
    </citation>
    <scope>NUCLEOTIDE SEQUENCE [LARGE SCALE GENOMIC DNA]</scope>
    <source>
        <strain evidence="2 3">DSM 45474</strain>
    </source>
</reference>
<dbReference type="OrthoDB" id="9787782at2"/>
<evidence type="ECO:0000259" key="1">
    <source>
        <dbReference type="SMART" id="SM00460"/>
    </source>
</evidence>
<dbReference type="Pfam" id="PF01841">
    <property type="entry name" value="Transglut_core"/>
    <property type="match status" value="1"/>
</dbReference>
<dbReference type="SUPFAM" id="SSF54001">
    <property type="entry name" value="Cysteine proteinases"/>
    <property type="match status" value="1"/>
</dbReference>
<dbReference type="InterPro" id="IPR002931">
    <property type="entry name" value="Transglutaminase-like"/>
</dbReference>
<dbReference type="PANTHER" id="PTHR46333:SF2">
    <property type="entry name" value="CYTOKINESIS PROTEIN 3"/>
    <property type="match status" value="1"/>
</dbReference>
<dbReference type="InterPro" id="IPR052557">
    <property type="entry name" value="CAP/Cytokinesis_protein"/>
</dbReference>
<organism evidence="2 3">
    <name type="scientific">Melghirimyces algeriensis</name>
    <dbReference type="NCBI Taxonomy" id="910412"/>
    <lineage>
        <taxon>Bacteria</taxon>
        <taxon>Bacillati</taxon>
        <taxon>Bacillota</taxon>
        <taxon>Bacilli</taxon>
        <taxon>Bacillales</taxon>
        <taxon>Thermoactinomycetaceae</taxon>
        <taxon>Melghirimyces</taxon>
    </lineage>
</organism>
<name>A0A521DRA1_9BACL</name>
<evidence type="ECO:0000313" key="2">
    <source>
        <dbReference type="EMBL" id="SMO74239.1"/>
    </source>
</evidence>
<proteinExistence type="predicted"/>
<feature type="domain" description="Transglutaminase-like" evidence="1">
    <location>
        <begin position="469"/>
        <end position="525"/>
    </location>
</feature>
<accession>A0A521DRA1</accession>
<dbReference type="RefSeq" id="WP_142505764.1">
    <property type="nucleotide sequence ID" value="NZ_FXTI01000006.1"/>
</dbReference>
<dbReference type="SMART" id="SM00460">
    <property type="entry name" value="TGc"/>
    <property type="match status" value="1"/>
</dbReference>
<evidence type="ECO:0000313" key="3">
    <source>
        <dbReference type="Proteomes" id="UP000315636"/>
    </source>
</evidence>
<sequence>MNTFRRAGGLLFVTLVLVCIGGCNPLSFFQTEAEQELNRWDRLAMEKNESLSLEEMKLEPYAKQVGARLSSPEYQQFAVNSRFKVAGSIEDDGDFLTDWVWIEIKKTDGPKGTGEKTFSYYTRIKKGKFSRSIQLFNGKGEYEVVVRLPGTEKKDRFYDLARFHVINVNPKITREVGYTRTGLESGLKLDDEQQGLQKADGEVQLKGSLKKPGSHRVMVRLEKGGEEWKHLLRVDKKGHFDQRIPLLYGKGIHQVTVMTSDPERKNYYNEAATLLVKNRSDQKRTPIQFFKHYDSRGVNLDVPLAGGGSGKMKYRIKGSIDPKAPFASQTKHLIVQTKKDGMEATYFIPVKNYQFDGQFWLRFGKGAYEVTLNVPEITSQKRDYFRFFGVARFTVNNTEEQDLRNLLPSRGIQSEDASIQRLARQLTQGKTTKREKAKAIYQYVAQNISYDVQKFKQDDFEYDDSALKTLREKSGVCQDYTFLAIALLRSIDLEARFVEGMADGNRHSWVEVKVDGRWLTMDPTWGSGYINQNDQFVKRYTTEYFDPNPSEFQKTHRRIGVMY</sequence>
<keyword evidence="3" id="KW-1185">Reference proteome</keyword>